<keyword evidence="3 5" id="KW-0125">Carotenoid biosynthesis</keyword>
<evidence type="ECO:0000259" key="6">
    <source>
        <dbReference type="Pfam" id="PF01593"/>
    </source>
</evidence>
<dbReference type="RefSeq" id="WP_386095422.1">
    <property type="nucleotide sequence ID" value="NZ_JBHUOZ010000001.1"/>
</dbReference>
<dbReference type="SUPFAM" id="SSF51905">
    <property type="entry name" value="FAD/NAD(P)-binding domain"/>
    <property type="match status" value="1"/>
</dbReference>
<dbReference type="EC" id="1.3.99.27" evidence="7"/>
<organism evidence="7 8">
    <name type="scientific">Terrimonas rubra</name>
    <dbReference type="NCBI Taxonomy" id="1035890"/>
    <lineage>
        <taxon>Bacteria</taxon>
        <taxon>Pseudomonadati</taxon>
        <taxon>Bacteroidota</taxon>
        <taxon>Chitinophagia</taxon>
        <taxon>Chitinophagales</taxon>
        <taxon>Chitinophagaceae</taxon>
        <taxon>Terrimonas</taxon>
    </lineage>
</organism>
<proteinExistence type="inferred from homology"/>
<feature type="domain" description="Amine oxidase" evidence="6">
    <location>
        <begin position="16"/>
        <end position="486"/>
    </location>
</feature>
<dbReference type="NCBIfam" id="TIGR02734">
    <property type="entry name" value="crtI_fam"/>
    <property type="match status" value="1"/>
</dbReference>
<dbReference type="InterPro" id="IPR014105">
    <property type="entry name" value="Carotenoid/retinoid_OxRdtase"/>
</dbReference>
<evidence type="ECO:0000256" key="4">
    <source>
        <dbReference type="ARBA" id="ARBA00023002"/>
    </source>
</evidence>
<evidence type="ECO:0000256" key="5">
    <source>
        <dbReference type="RuleBase" id="RU362075"/>
    </source>
</evidence>
<dbReference type="GO" id="GO:0016491">
    <property type="term" value="F:oxidoreductase activity"/>
    <property type="evidence" value="ECO:0007669"/>
    <property type="project" value="UniProtKB-KW"/>
</dbReference>
<comment type="pathway">
    <text evidence="1 5">Carotenoid biosynthesis.</text>
</comment>
<evidence type="ECO:0000256" key="3">
    <source>
        <dbReference type="ARBA" id="ARBA00022746"/>
    </source>
</evidence>
<dbReference type="InterPro" id="IPR036188">
    <property type="entry name" value="FAD/NAD-bd_sf"/>
</dbReference>
<dbReference type="Gene3D" id="3.50.50.60">
    <property type="entry name" value="FAD/NAD(P)-binding domain"/>
    <property type="match status" value="2"/>
</dbReference>
<evidence type="ECO:0000256" key="1">
    <source>
        <dbReference type="ARBA" id="ARBA00004829"/>
    </source>
</evidence>
<reference evidence="8" key="1">
    <citation type="journal article" date="2019" name="Int. J. Syst. Evol. Microbiol.">
        <title>The Global Catalogue of Microorganisms (GCM) 10K type strain sequencing project: providing services to taxonomists for standard genome sequencing and annotation.</title>
        <authorList>
            <consortium name="The Broad Institute Genomics Platform"/>
            <consortium name="The Broad Institute Genome Sequencing Center for Infectious Disease"/>
            <person name="Wu L."/>
            <person name="Ma J."/>
        </authorList>
    </citation>
    <scope>NUCLEOTIDE SEQUENCE [LARGE SCALE GENOMIC DNA]</scope>
    <source>
        <strain evidence="8">KCTC 23299</strain>
    </source>
</reference>
<keyword evidence="8" id="KW-1185">Reference proteome</keyword>
<dbReference type="PANTHER" id="PTHR43734:SF7">
    <property type="entry name" value="4,4'-DIAPONEUROSPORENE OXYGENASE"/>
    <property type="match status" value="1"/>
</dbReference>
<dbReference type="Pfam" id="PF01593">
    <property type="entry name" value="Amino_oxidase"/>
    <property type="match status" value="1"/>
</dbReference>
<dbReference type="EMBL" id="JBHUOZ010000001">
    <property type="protein sequence ID" value="MFD2918841.1"/>
    <property type="molecule type" value="Genomic_DNA"/>
</dbReference>
<dbReference type="PANTHER" id="PTHR43734">
    <property type="entry name" value="PHYTOENE DESATURASE"/>
    <property type="match status" value="1"/>
</dbReference>
<evidence type="ECO:0000313" key="7">
    <source>
        <dbReference type="EMBL" id="MFD2918841.1"/>
    </source>
</evidence>
<keyword evidence="4 5" id="KW-0560">Oxidoreductase</keyword>
<evidence type="ECO:0000313" key="8">
    <source>
        <dbReference type="Proteomes" id="UP001597511"/>
    </source>
</evidence>
<dbReference type="InterPro" id="IPR002937">
    <property type="entry name" value="Amino_oxidase"/>
</dbReference>
<name>A0ABW6A2M1_9BACT</name>
<accession>A0ABW6A2M1</accession>
<dbReference type="InterPro" id="IPR054840">
    <property type="entry name" value="hydcarot_desat_CrtD"/>
</dbReference>
<dbReference type="NCBIfam" id="NF042421">
    <property type="entry name" value="hydcarot_desat_CrtD"/>
    <property type="match status" value="1"/>
</dbReference>
<evidence type="ECO:0000256" key="2">
    <source>
        <dbReference type="ARBA" id="ARBA00006046"/>
    </source>
</evidence>
<protein>
    <submittedName>
        <fullName evidence="7">1-hydroxycarotenoid 3,4-desaturase CrtD</fullName>
        <ecNumber evidence="7">1.3.99.27</ecNumber>
    </submittedName>
</protein>
<comment type="caution">
    <text evidence="7">The sequence shown here is derived from an EMBL/GenBank/DDBJ whole genome shotgun (WGS) entry which is preliminary data.</text>
</comment>
<gene>
    <name evidence="7" type="primary">crtD</name>
    <name evidence="7" type="ORF">ACFS6H_03900</name>
</gene>
<sequence>MIKENNKSCAVIGAGISGIGAAIRMRNKGYKVTVYEANAFPGGKLSSETNKGYRFDMGPSVFTMPEYVDELFILSGKNPRDHFNYEQLNPVYRYFFEDGSMLDAYHSNEEFAEKIAQHTTDSKEAILKYLEKAGVVYHLTEEVFLKNSLHKLKSYLTWPTLRGILNFGKIGAFDTMNQANEKAFKDPRLVQVFNRYATYNGSSPYLSPATLNVIAHVEIQKGAYYPVGGMYSITKSLVQLAKDIDVAFRFSTPAEEIVVENKQVKGVRTAQDFTQYDVVISNMDIYNSYKKLMPGVKKPQKTLDQPKSSSGIIFYWGIKKSFPELGLHNILFSSNYEQEFDTIFSKKAIYNDPTIYINITSKHSPDDAPEGCENWFTFINVPNNSGQDWDAYIQQAKAAIIQKVNRLLKTDIEPLIESEMVFDPRVIEKRTSSAFGAIYGNSSNNKYAAFQRHPNFSKEIKGLYFCGGSVHPGPSIPLCLLSAKITTDLVKE</sequence>
<dbReference type="Proteomes" id="UP001597511">
    <property type="component" value="Unassembled WGS sequence"/>
</dbReference>
<comment type="similarity">
    <text evidence="2 5">Belongs to the carotenoid/retinoid oxidoreductase family.</text>
</comment>